<dbReference type="EMBL" id="MU007125">
    <property type="protein sequence ID" value="KAF2418731.1"/>
    <property type="molecule type" value="Genomic_DNA"/>
</dbReference>
<dbReference type="Proteomes" id="UP000800235">
    <property type="component" value="Unassembled WGS sequence"/>
</dbReference>
<dbReference type="Pfam" id="PF03357">
    <property type="entry name" value="Snf7"/>
    <property type="match status" value="1"/>
</dbReference>
<evidence type="ECO:0000313" key="2">
    <source>
        <dbReference type="EMBL" id="KAF2418731.1"/>
    </source>
</evidence>
<dbReference type="InterPro" id="IPR005024">
    <property type="entry name" value="Snf7_fam"/>
</dbReference>
<name>A0A9P4TSM3_9PEZI</name>
<feature type="region of interest" description="Disordered" evidence="1">
    <location>
        <begin position="286"/>
        <end position="311"/>
    </location>
</feature>
<protein>
    <submittedName>
        <fullName evidence="2">Snf7-domain-containing protein</fullName>
    </submittedName>
</protein>
<sequence length="325" mass="36544">MGNLKIFFMNVGVGPVGSLFSRWNLPRCRRELEVRLGWRHTCTSHTSPCQCWSLKHEYNNSTPLQPSKITSSCVEHSSNKWYGHKQNTSQIQIQGRMQSVKSFIWGPTPEEQKRKCNALVRKNVRSLDRDIQNLRALEGKTKTFILQASKRAEKNPSGAKQAAQETRIFARELIRVRKQSGRLQTSKAQLQSVAMQVNEAFSVRKIEGSIRASTGIMKDVNSLVRLPELTGTMRELSQELVKAGIIEEMVGDSLPDNELLEGEDEEAESEVDKILSEVLKDKLPPSAAAKVDELPSAPTAAEEVEDEDQEEMLAQMRGRLEALKS</sequence>
<comment type="caution">
    <text evidence="2">The sequence shown here is derived from an EMBL/GenBank/DDBJ whole genome shotgun (WGS) entry which is preliminary data.</text>
</comment>
<dbReference type="GO" id="GO:0007034">
    <property type="term" value="P:vacuolar transport"/>
    <property type="evidence" value="ECO:0007669"/>
    <property type="project" value="InterPro"/>
</dbReference>
<proteinExistence type="predicted"/>
<organism evidence="2 3">
    <name type="scientific">Tothia fuscella</name>
    <dbReference type="NCBI Taxonomy" id="1048955"/>
    <lineage>
        <taxon>Eukaryota</taxon>
        <taxon>Fungi</taxon>
        <taxon>Dikarya</taxon>
        <taxon>Ascomycota</taxon>
        <taxon>Pezizomycotina</taxon>
        <taxon>Dothideomycetes</taxon>
        <taxon>Pleosporomycetidae</taxon>
        <taxon>Venturiales</taxon>
        <taxon>Cylindrosympodiaceae</taxon>
        <taxon>Tothia</taxon>
    </lineage>
</organism>
<accession>A0A9P4TSM3</accession>
<evidence type="ECO:0000256" key="1">
    <source>
        <dbReference type="SAM" id="MobiDB-lite"/>
    </source>
</evidence>
<keyword evidence="3" id="KW-1185">Reference proteome</keyword>
<evidence type="ECO:0000313" key="3">
    <source>
        <dbReference type="Proteomes" id="UP000800235"/>
    </source>
</evidence>
<dbReference type="Gene3D" id="6.10.140.1230">
    <property type="match status" value="1"/>
</dbReference>
<dbReference type="OrthoDB" id="2329734at2759"/>
<dbReference type="PANTHER" id="PTHR10476">
    <property type="entry name" value="CHARGED MULTIVESICULAR BODY PROTEIN"/>
    <property type="match status" value="1"/>
</dbReference>
<dbReference type="AlphaFoldDB" id="A0A9P4TSM3"/>
<reference evidence="2" key="1">
    <citation type="journal article" date="2020" name="Stud. Mycol.">
        <title>101 Dothideomycetes genomes: a test case for predicting lifestyles and emergence of pathogens.</title>
        <authorList>
            <person name="Haridas S."/>
            <person name="Albert R."/>
            <person name="Binder M."/>
            <person name="Bloem J."/>
            <person name="Labutti K."/>
            <person name="Salamov A."/>
            <person name="Andreopoulos B."/>
            <person name="Baker S."/>
            <person name="Barry K."/>
            <person name="Bills G."/>
            <person name="Bluhm B."/>
            <person name="Cannon C."/>
            <person name="Castanera R."/>
            <person name="Culley D."/>
            <person name="Daum C."/>
            <person name="Ezra D."/>
            <person name="Gonzalez J."/>
            <person name="Henrissat B."/>
            <person name="Kuo A."/>
            <person name="Liang C."/>
            <person name="Lipzen A."/>
            <person name="Lutzoni F."/>
            <person name="Magnuson J."/>
            <person name="Mondo S."/>
            <person name="Nolan M."/>
            <person name="Ohm R."/>
            <person name="Pangilinan J."/>
            <person name="Park H.-J."/>
            <person name="Ramirez L."/>
            <person name="Alfaro M."/>
            <person name="Sun H."/>
            <person name="Tritt A."/>
            <person name="Yoshinaga Y."/>
            <person name="Zwiers L.-H."/>
            <person name="Turgeon B."/>
            <person name="Goodwin S."/>
            <person name="Spatafora J."/>
            <person name="Crous P."/>
            <person name="Grigoriev I."/>
        </authorList>
    </citation>
    <scope>NUCLEOTIDE SEQUENCE</scope>
    <source>
        <strain evidence="2">CBS 130266</strain>
    </source>
</reference>
<feature type="compositionally biased region" description="Acidic residues" evidence="1">
    <location>
        <begin position="302"/>
        <end position="311"/>
    </location>
</feature>
<gene>
    <name evidence="2" type="ORF">EJ08DRAFT_654201</name>
</gene>